<protein>
    <submittedName>
        <fullName evidence="2">Toprim domain-containing protein</fullName>
    </submittedName>
</protein>
<dbReference type="EMBL" id="CP151406">
    <property type="protein sequence ID" value="WZJ20123.1"/>
    <property type="molecule type" value="Genomic_DNA"/>
</dbReference>
<reference evidence="2 3" key="1">
    <citation type="submission" date="2024-04" db="EMBL/GenBank/DDBJ databases">
        <title>Dissimilatory iodate-reducing microorganisms contribute to the enrichment of iodine in groundwater.</title>
        <authorList>
            <person name="Jiang Z."/>
        </authorList>
    </citation>
    <scope>NUCLEOTIDE SEQUENCE [LARGE SCALE GENOMIC DNA]</scope>
    <source>
        <strain evidence="2 3">NCP973</strain>
    </source>
</reference>
<proteinExistence type="predicted"/>
<dbReference type="Pfam" id="PF13362">
    <property type="entry name" value="Toprim_3"/>
    <property type="match status" value="1"/>
</dbReference>
<dbReference type="PROSITE" id="PS50880">
    <property type="entry name" value="TOPRIM"/>
    <property type="match status" value="1"/>
</dbReference>
<evidence type="ECO:0000259" key="1">
    <source>
        <dbReference type="PROSITE" id="PS50880"/>
    </source>
</evidence>
<dbReference type="RefSeq" id="WP_341742963.1">
    <property type="nucleotide sequence ID" value="NZ_CP151406.1"/>
</dbReference>
<sequence>MSAAHHDAFLDALADAGLAMHKPALEIDGTLHRYRVAGDKSGSLNGWYVFHDEAKPFGAFGSWKTGQSCTWSAEKPERMTPAERQAMAARQQAARAALAAETERVQAAAALRALRLWERANVASGAHPYLARKQVQSYGLKDLRGQLVVPVRDADGKLWSLQFIGADGKKTFLTGGRKRGCYHAIGRPSSMLCVCEGYATGATIYEATGHATAVAFDAGNIKPVAVALRAKFPALPMVICADNDDQTPGNPGVTAAKDAARAARAAVAIPLFMEMANV</sequence>
<dbReference type="InterPro" id="IPR034154">
    <property type="entry name" value="TOPRIM_DnaG/twinkle"/>
</dbReference>
<dbReference type="CDD" id="cd01029">
    <property type="entry name" value="TOPRIM_primases"/>
    <property type="match status" value="1"/>
</dbReference>
<dbReference type="Proteomes" id="UP001479520">
    <property type="component" value="Chromosome"/>
</dbReference>
<dbReference type="SMART" id="SM00493">
    <property type="entry name" value="TOPRIM"/>
    <property type="match status" value="1"/>
</dbReference>
<evidence type="ECO:0000313" key="2">
    <source>
        <dbReference type="EMBL" id="WZJ20123.1"/>
    </source>
</evidence>
<gene>
    <name evidence="2" type="ORF">AADV58_09115</name>
</gene>
<feature type="domain" description="Toprim" evidence="1">
    <location>
        <begin position="190"/>
        <end position="278"/>
    </location>
</feature>
<evidence type="ECO:0000313" key="3">
    <source>
        <dbReference type="Proteomes" id="UP001479520"/>
    </source>
</evidence>
<keyword evidence="3" id="KW-1185">Reference proteome</keyword>
<accession>A0ABZ2XBW0</accession>
<name>A0ABZ2XBW0_9RHOO</name>
<organism evidence="2 3">
    <name type="scientific">Azonexus hydrophilus</name>
    <dbReference type="NCBI Taxonomy" id="418702"/>
    <lineage>
        <taxon>Bacteria</taxon>
        <taxon>Pseudomonadati</taxon>
        <taxon>Pseudomonadota</taxon>
        <taxon>Betaproteobacteria</taxon>
        <taxon>Rhodocyclales</taxon>
        <taxon>Azonexaceae</taxon>
        <taxon>Azonexus</taxon>
    </lineage>
</organism>
<dbReference type="InterPro" id="IPR006171">
    <property type="entry name" value="TOPRIM_dom"/>
</dbReference>